<dbReference type="AlphaFoldDB" id="A0A444WZB1"/>
<dbReference type="EMBL" id="SDMP01000020">
    <property type="protein sequence ID" value="RYQ82797.1"/>
    <property type="molecule type" value="Genomic_DNA"/>
</dbReference>
<gene>
    <name evidence="1" type="ORF">Ahy_B10g101367</name>
</gene>
<keyword evidence="2" id="KW-1185">Reference proteome</keyword>
<dbReference type="Proteomes" id="UP000289738">
    <property type="component" value="Chromosome B10"/>
</dbReference>
<proteinExistence type="predicted"/>
<accession>A0A444WZB1</accession>
<organism evidence="1 2">
    <name type="scientific">Arachis hypogaea</name>
    <name type="common">Peanut</name>
    <dbReference type="NCBI Taxonomy" id="3818"/>
    <lineage>
        <taxon>Eukaryota</taxon>
        <taxon>Viridiplantae</taxon>
        <taxon>Streptophyta</taxon>
        <taxon>Embryophyta</taxon>
        <taxon>Tracheophyta</taxon>
        <taxon>Spermatophyta</taxon>
        <taxon>Magnoliopsida</taxon>
        <taxon>eudicotyledons</taxon>
        <taxon>Gunneridae</taxon>
        <taxon>Pentapetalae</taxon>
        <taxon>rosids</taxon>
        <taxon>fabids</taxon>
        <taxon>Fabales</taxon>
        <taxon>Fabaceae</taxon>
        <taxon>Papilionoideae</taxon>
        <taxon>50 kb inversion clade</taxon>
        <taxon>dalbergioids sensu lato</taxon>
        <taxon>Dalbergieae</taxon>
        <taxon>Pterocarpus clade</taxon>
        <taxon>Arachis</taxon>
    </lineage>
</organism>
<name>A0A444WZB1_ARAHY</name>
<sequence length="179" mass="20125">MKVENADKSTHERKKLSNVTINRDIRGTKLTKPYSGVDSVSNATYVALHGVTWLGGLHTWIAEQCDRYNVSSTPKFPKFKPSSIPNTNPSPRFTKIFEIIPMSRQRLFTPPLNGSGSVSESSISKRVHDRKFNGIYFCGLGVTLLQSGTAMNPGRWFVCCPNWKNSDYSFFAWVDEIEG</sequence>
<protein>
    <recommendedName>
        <fullName evidence="3">Zinc finger GRF-type domain-containing protein</fullName>
    </recommendedName>
</protein>
<reference evidence="1 2" key="1">
    <citation type="submission" date="2019-01" db="EMBL/GenBank/DDBJ databases">
        <title>Sequencing of cultivated peanut Arachis hypogaea provides insights into genome evolution and oil improvement.</title>
        <authorList>
            <person name="Chen X."/>
        </authorList>
    </citation>
    <scope>NUCLEOTIDE SEQUENCE [LARGE SCALE GENOMIC DNA]</scope>
    <source>
        <strain evidence="2">cv. Fuhuasheng</strain>
        <tissue evidence="1">Leaves</tissue>
    </source>
</reference>
<evidence type="ECO:0000313" key="1">
    <source>
        <dbReference type="EMBL" id="RYQ82797.1"/>
    </source>
</evidence>
<comment type="caution">
    <text evidence="1">The sequence shown here is derived from an EMBL/GenBank/DDBJ whole genome shotgun (WGS) entry which is preliminary data.</text>
</comment>
<evidence type="ECO:0008006" key="3">
    <source>
        <dbReference type="Google" id="ProtNLM"/>
    </source>
</evidence>
<evidence type="ECO:0000313" key="2">
    <source>
        <dbReference type="Proteomes" id="UP000289738"/>
    </source>
</evidence>